<dbReference type="PANTHER" id="PTHR47447:SF17">
    <property type="entry name" value="OS12G0638900 PROTEIN"/>
    <property type="match status" value="1"/>
</dbReference>
<sequence length="530" mass="57041">MDWRLALRRLEDGPRLRQAPALLSRVARRRWPLAHWALRSLATQRLRPDAAVRNGAVATGAGAWRQQLGLLSPEDSVSQNLAISACRDWRRAVSLLRGGRPDVVAQNAALGACGKERWAQAWRLLASSEAQALQLDVISYSCALRPLWLSAAGLLGALRRSLLRADVAALGAAMAGMGWRRALRWVRRMEEEALPANWRILGAAVGACAKGKRWAELLGLLRPAETPRWPTPVANAAVDGCEQAWPHALGVAAAMSWAKVEADVITRNAARAPAGLGQQVLASAPWASALAVASAAQLESVEGLGAVVRKAQRWERAEALLALMRPGGLEMSSVALNGARQHWAQLGLWRRALRGLGSDPVTFNVALFGAQRAEEWGTAAHLLQKLRSIALQPGLITHNTLLASLESRWQRCLGLETFACDDVGFNARLRACEQGSAWGQAQELLMGFLANGLEPKVITFSACVGACQRAQEWRRALRLARALEAAGLEPSLVTAACAVAAALCGQRFGQALRQLAALEASSAQSLRESQ</sequence>
<dbReference type="Proteomes" id="UP001178507">
    <property type="component" value="Unassembled WGS sequence"/>
</dbReference>
<comment type="caution">
    <text evidence="2">The sequence shown here is derived from an EMBL/GenBank/DDBJ whole genome shotgun (WGS) entry which is preliminary data.</text>
</comment>
<reference evidence="2" key="1">
    <citation type="submission" date="2023-08" db="EMBL/GenBank/DDBJ databases">
        <authorList>
            <person name="Chen Y."/>
            <person name="Shah S."/>
            <person name="Dougan E. K."/>
            <person name="Thang M."/>
            <person name="Chan C."/>
        </authorList>
    </citation>
    <scope>NUCLEOTIDE SEQUENCE</scope>
</reference>
<dbReference type="AlphaFoldDB" id="A0AA36IG95"/>
<proteinExistence type="predicted"/>
<organism evidence="2 3">
    <name type="scientific">Effrenium voratum</name>
    <dbReference type="NCBI Taxonomy" id="2562239"/>
    <lineage>
        <taxon>Eukaryota</taxon>
        <taxon>Sar</taxon>
        <taxon>Alveolata</taxon>
        <taxon>Dinophyceae</taxon>
        <taxon>Suessiales</taxon>
        <taxon>Symbiodiniaceae</taxon>
        <taxon>Effrenium</taxon>
    </lineage>
</organism>
<dbReference type="Gene3D" id="1.25.40.10">
    <property type="entry name" value="Tetratricopeptide repeat domain"/>
    <property type="match status" value="3"/>
</dbReference>
<protein>
    <recommendedName>
        <fullName evidence="4">Pentatricopeptide repeat-containing protein, chloroplastic</fullName>
    </recommendedName>
</protein>
<dbReference type="InterPro" id="IPR011990">
    <property type="entry name" value="TPR-like_helical_dom_sf"/>
</dbReference>
<evidence type="ECO:0000313" key="2">
    <source>
        <dbReference type="EMBL" id="CAJ1386198.1"/>
    </source>
</evidence>
<dbReference type="PANTHER" id="PTHR47447">
    <property type="entry name" value="OS03G0856100 PROTEIN"/>
    <property type="match status" value="1"/>
</dbReference>
<name>A0AA36IG95_9DINO</name>
<evidence type="ECO:0008006" key="4">
    <source>
        <dbReference type="Google" id="ProtNLM"/>
    </source>
</evidence>
<gene>
    <name evidence="2" type="ORF">EVOR1521_LOCUS12630</name>
</gene>
<accession>A0AA36IG95</accession>
<evidence type="ECO:0000256" key="1">
    <source>
        <dbReference type="ARBA" id="ARBA00022737"/>
    </source>
</evidence>
<dbReference type="EMBL" id="CAUJNA010001336">
    <property type="protein sequence ID" value="CAJ1386198.1"/>
    <property type="molecule type" value="Genomic_DNA"/>
</dbReference>
<evidence type="ECO:0000313" key="3">
    <source>
        <dbReference type="Proteomes" id="UP001178507"/>
    </source>
</evidence>
<keyword evidence="3" id="KW-1185">Reference proteome</keyword>
<keyword evidence="1" id="KW-0677">Repeat</keyword>